<feature type="compositionally biased region" description="Basic and acidic residues" evidence="1">
    <location>
        <begin position="157"/>
        <end position="174"/>
    </location>
</feature>
<dbReference type="OrthoDB" id="3187583at2759"/>
<comment type="caution">
    <text evidence="2">The sequence shown here is derived from an EMBL/GenBank/DDBJ whole genome shotgun (WGS) entry which is preliminary data.</text>
</comment>
<evidence type="ECO:0000313" key="3">
    <source>
        <dbReference type="Proteomes" id="UP000030108"/>
    </source>
</evidence>
<sequence>MPLPEDVGRKLEQLRSLISRLPPKAPSTGSFYPFENFILDDDWTELTGSIQGSVNHTLEVAFGCRATADGSPLELKSHGPDLMAVVDVLCKHIDGSDGENPILIQWVSDLTRAVEKVLETAGAPLETDRLGRGKRARRNTEKQEILVQDNDEKVASKRKKIEEADQVQKAKARTEGNWPWDPEDLEDIVVGKKTLGRPSNALLDKLSIACKSKKKDVERWRCAALGYPDLVRQAALASANLSLGARLEALELEGTTGGQPSVKALIKQHELRIKNASKEVIAPVLRYRDLSDFLKQRETSPIVPIVPTREKAELQDTVECQRAPVPVPASSESDPTVTELSADMDRWEEEWELDDVIEKPRPGSRYAFEAEESDGVDLSAPILLDLLSDDPVEGVDIQPVQRGKPQEVVRGASEDILVGHFEF</sequence>
<protein>
    <submittedName>
        <fullName evidence="2">Uncharacterized protein</fullName>
    </submittedName>
</protein>
<proteinExistence type="predicted"/>
<dbReference type="Proteomes" id="UP000030108">
    <property type="component" value="Unassembled WGS sequence"/>
</dbReference>
<organism evidence="2 3">
    <name type="scientific">Rhizoctonia solani AG-3 Rhs1AP</name>
    <dbReference type="NCBI Taxonomy" id="1086054"/>
    <lineage>
        <taxon>Eukaryota</taxon>
        <taxon>Fungi</taxon>
        <taxon>Dikarya</taxon>
        <taxon>Basidiomycota</taxon>
        <taxon>Agaricomycotina</taxon>
        <taxon>Agaricomycetes</taxon>
        <taxon>Cantharellales</taxon>
        <taxon>Ceratobasidiaceae</taxon>
        <taxon>Rhizoctonia</taxon>
    </lineage>
</organism>
<evidence type="ECO:0000313" key="2">
    <source>
        <dbReference type="EMBL" id="EUC57553.1"/>
    </source>
</evidence>
<name>X8J5L7_9AGAM</name>
<reference evidence="3" key="1">
    <citation type="journal article" date="2014" name="Genome Announc.">
        <title>Draft genome sequence of the plant-pathogenic soil fungus Rhizoctonia solani anastomosis group 3 strain Rhs1AP.</title>
        <authorList>
            <person name="Cubeta M.A."/>
            <person name="Thomas E."/>
            <person name="Dean R.A."/>
            <person name="Jabaji S."/>
            <person name="Neate S.M."/>
            <person name="Tavantzis S."/>
            <person name="Toda T."/>
            <person name="Vilgalys R."/>
            <person name="Bharathan N."/>
            <person name="Fedorova-Abrams N."/>
            <person name="Pakala S.B."/>
            <person name="Pakala S.M."/>
            <person name="Zafar N."/>
            <person name="Joardar V."/>
            <person name="Losada L."/>
            <person name="Nierman W.C."/>
        </authorList>
    </citation>
    <scope>NUCLEOTIDE SEQUENCE [LARGE SCALE GENOMIC DNA]</scope>
    <source>
        <strain evidence="3">AG-3</strain>
    </source>
</reference>
<accession>X8J5L7</accession>
<gene>
    <name evidence="2" type="ORF">RSOL_224930</name>
</gene>
<feature type="region of interest" description="Disordered" evidence="1">
    <location>
        <begin position="157"/>
        <end position="178"/>
    </location>
</feature>
<dbReference type="EMBL" id="JATN01000322">
    <property type="protein sequence ID" value="EUC57553.1"/>
    <property type="molecule type" value="Genomic_DNA"/>
</dbReference>
<evidence type="ECO:0000256" key="1">
    <source>
        <dbReference type="SAM" id="MobiDB-lite"/>
    </source>
</evidence>
<dbReference type="AlphaFoldDB" id="X8J5L7"/>
<feature type="non-terminal residue" evidence="2">
    <location>
        <position position="423"/>
    </location>
</feature>